<dbReference type="InterPro" id="IPR001461">
    <property type="entry name" value="Aspartic_peptidase_A1"/>
</dbReference>
<dbReference type="GO" id="GO:0006508">
    <property type="term" value="P:proteolysis"/>
    <property type="evidence" value="ECO:0007669"/>
    <property type="project" value="InterPro"/>
</dbReference>
<organism evidence="6 7">
    <name type="scientific">Dothistroma septosporum (strain NZE10 / CBS 128990)</name>
    <name type="common">Red band needle blight fungus</name>
    <name type="synonym">Mycosphaerella pini</name>
    <dbReference type="NCBI Taxonomy" id="675120"/>
    <lineage>
        <taxon>Eukaryota</taxon>
        <taxon>Fungi</taxon>
        <taxon>Dikarya</taxon>
        <taxon>Ascomycota</taxon>
        <taxon>Pezizomycotina</taxon>
        <taxon>Dothideomycetes</taxon>
        <taxon>Dothideomycetidae</taxon>
        <taxon>Mycosphaerellales</taxon>
        <taxon>Mycosphaerellaceae</taxon>
        <taxon>Dothistroma</taxon>
    </lineage>
</organism>
<evidence type="ECO:0000313" key="7">
    <source>
        <dbReference type="Proteomes" id="UP000016933"/>
    </source>
</evidence>
<dbReference type="OrthoDB" id="5361565at2759"/>
<dbReference type="CDD" id="cd05471">
    <property type="entry name" value="pepsin_like"/>
    <property type="match status" value="1"/>
</dbReference>
<dbReference type="Gene3D" id="2.40.70.10">
    <property type="entry name" value="Acid Proteases"/>
    <property type="match status" value="1"/>
</dbReference>
<protein>
    <recommendedName>
        <fullName evidence="5">Peptidase A1 domain-containing protein</fullName>
    </recommendedName>
</protein>
<evidence type="ECO:0000256" key="3">
    <source>
        <dbReference type="SAM" id="Phobius"/>
    </source>
</evidence>
<feature type="compositionally biased region" description="Low complexity" evidence="2">
    <location>
        <begin position="431"/>
        <end position="444"/>
    </location>
</feature>
<evidence type="ECO:0000256" key="1">
    <source>
        <dbReference type="ARBA" id="ARBA00007447"/>
    </source>
</evidence>
<dbReference type="STRING" id="675120.N1PBQ0"/>
<dbReference type="Proteomes" id="UP000016933">
    <property type="component" value="Unassembled WGS sequence"/>
</dbReference>
<dbReference type="OMA" id="NSTSFWN"/>
<keyword evidence="3" id="KW-0812">Transmembrane</keyword>
<dbReference type="SUPFAM" id="SSF50630">
    <property type="entry name" value="Acid proteases"/>
    <property type="match status" value="1"/>
</dbReference>
<accession>N1PBQ0</accession>
<dbReference type="PRINTS" id="PR00792">
    <property type="entry name" value="PEPSIN"/>
</dbReference>
<evidence type="ECO:0000256" key="2">
    <source>
        <dbReference type="SAM" id="MobiDB-lite"/>
    </source>
</evidence>
<dbReference type="InterPro" id="IPR034164">
    <property type="entry name" value="Pepsin-like_dom"/>
</dbReference>
<feature type="chain" id="PRO_5013334217" description="Peptidase A1 domain-containing protein" evidence="4">
    <location>
        <begin position="16"/>
        <end position="570"/>
    </location>
</feature>
<feature type="domain" description="Peptidase A1" evidence="5">
    <location>
        <begin position="45"/>
        <end position="397"/>
    </location>
</feature>
<dbReference type="EMBL" id="KB446547">
    <property type="protein sequence ID" value="EME38346.1"/>
    <property type="molecule type" value="Genomic_DNA"/>
</dbReference>
<sequence length="570" mass="60265">MLAFLLICLLPKASATTTSTASCSDPTPIALPITNVKLSNSNVVRGIPLSIGTPPQNFSFMPHDFFNNTWVYNISEPFCFENTTKAQCLSQRGGFYDPASSTSAKGGLDVSEASGSPSDTEGIIDGPHIWFSRWTTDKLQLGNITLEDFPIGMAGLDFGGRLDTQANIGLGQNSTFLQALKDDGKISSRTWSYWPGIDSATASAARDGQIVFGGYDAAKATGPNVTQRLGTPTQSCPSGMSVIVTGMQLDFPNGTQADILAPSTFSACLQVDFPFVMTTPFNPYYERFMNMTLTAPFNNSLGIHWFDPVFDPHEVYAGGLTVSLSNGFGVTILNDVLVVPDQYVGPSGALETNQSQSALLIGSLNQVNANDVPIIGKEFFSSAYLMIDYDAGTYTLWQVNATTETQLVAVGGQCSTHPTVNNNTIDGNPESASSTSTATPANSVSSKAGAREALPTGAIVGAVVGSAFGTGALVAAIILIFLRKRRSSAGSTTDTALLDHCGSKSDLGSRGPPSYHLGQGYGLGLRGPSEMAAGQMQLHELGDIQKAREVYEVHGSRTPKYELAAYGTPR</sequence>
<name>N1PBQ0_DOTSN</name>
<dbReference type="GO" id="GO:0004190">
    <property type="term" value="F:aspartic-type endopeptidase activity"/>
    <property type="evidence" value="ECO:0007669"/>
    <property type="project" value="InterPro"/>
</dbReference>
<feature type="region of interest" description="Disordered" evidence="2">
    <location>
        <begin position="419"/>
        <end position="444"/>
    </location>
</feature>
<dbReference type="Pfam" id="PF00026">
    <property type="entry name" value="Asp"/>
    <property type="match status" value="1"/>
</dbReference>
<dbReference type="InterPro" id="IPR021109">
    <property type="entry name" value="Peptidase_aspartic_dom_sf"/>
</dbReference>
<evidence type="ECO:0000313" key="6">
    <source>
        <dbReference type="EMBL" id="EME38346.1"/>
    </source>
</evidence>
<keyword evidence="3" id="KW-1133">Transmembrane helix</keyword>
<reference evidence="7" key="1">
    <citation type="journal article" date="2012" name="PLoS Genet.">
        <title>The genomes of the fungal plant pathogens Cladosporium fulvum and Dothistroma septosporum reveal adaptation to different hosts and lifestyles but also signatures of common ancestry.</title>
        <authorList>
            <person name="de Wit P.J.G.M."/>
            <person name="van der Burgt A."/>
            <person name="Oekmen B."/>
            <person name="Stergiopoulos I."/>
            <person name="Abd-Elsalam K.A."/>
            <person name="Aerts A.L."/>
            <person name="Bahkali A.H."/>
            <person name="Beenen H.G."/>
            <person name="Chettri P."/>
            <person name="Cox M.P."/>
            <person name="Datema E."/>
            <person name="de Vries R.P."/>
            <person name="Dhillon B."/>
            <person name="Ganley A.R."/>
            <person name="Griffiths S.A."/>
            <person name="Guo Y."/>
            <person name="Hamelin R.C."/>
            <person name="Henrissat B."/>
            <person name="Kabir M.S."/>
            <person name="Jashni M.K."/>
            <person name="Kema G."/>
            <person name="Klaubauf S."/>
            <person name="Lapidus A."/>
            <person name="Levasseur A."/>
            <person name="Lindquist E."/>
            <person name="Mehrabi R."/>
            <person name="Ohm R.A."/>
            <person name="Owen T.J."/>
            <person name="Salamov A."/>
            <person name="Schwelm A."/>
            <person name="Schijlen E."/>
            <person name="Sun H."/>
            <person name="van den Burg H.A."/>
            <person name="van Ham R.C.H.J."/>
            <person name="Zhang S."/>
            <person name="Goodwin S.B."/>
            <person name="Grigoriev I.V."/>
            <person name="Collemare J."/>
            <person name="Bradshaw R.E."/>
        </authorList>
    </citation>
    <scope>NUCLEOTIDE SEQUENCE [LARGE SCALE GENOMIC DNA]</scope>
    <source>
        <strain evidence="7">NZE10 / CBS 128990</strain>
    </source>
</reference>
<comment type="similarity">
    <text evidence="1">Belongs to the peptidase A1 family.</text>
</comment>
<feature type="transmembrane region" description="Helical" evidence="3">
    <location>
        <begin position="458"/>
        <end position="482"/>
    </location>
</feature>
<dbReference type="HOGENOM" id="CLU_028892_0_0_1"/>
<evidence type="ECO:0000259" key="5">
    <source>
        <dbReference type="PROSITE" id="PS51767"/>
    </source>
</evidence>
<gene>
    <name evidence="6" type="ORF">DOTSEDRAFT_75779</name>
</gene>
<keyword evidence="3" id="KW-0472">Membrane</keyword>
<dbReference type="InterPro" id="IPR033121">
    <property type="entry name" value="PEPTIDASE_A1"/>
</dbReference>
<dbReference type="PROSITE" id="PS51767">
    <property type="entry name" value="PEPTIDASE_A1"/>
    <property type="match status" value="1"/>
</dbReference>
<feature type="region of interest" description="Disordered" evidence="2">
    <location>
        <begin position="102"/>
        <end position="121"/>
    </location>
</feature>
<feature type="signal peptide" evidence="4">
    <location>
        <begin position="1"/>
        <end position="15"/>
    </location>
</feature>
<reference evidence="6 7" key="2">
    <citation type="journal article" date="2012" name="PLoS Pathog.">
        <title>Diverse lifestyles and strategies of plant pathogenesis encoded in the genomes of eighteen Dothideomycetes fungi.</title>
        <authorList>
            <person name="Ohm R.A."/>
            <person name="Feau N."/>
            <person name="Henrissat B."/>
            <person name="Schoch C.L."/>
            <person name="Horwitz B.A."/>
            <person name="Barry K.W."/>
            <person name="Condon B.J."/>
            <person name="Copeland A.C."/>
            <person name="Dhillon B."/>
            <person name="Glaser F."/>
            <person name="Hesse C.N."/>
            <person name="Kosti I."/>
            <person name="LaButti K."/>
            <person name="Lindquist E.A."/>
            <person name="Lucas S."/>
            <person name="Salamov A.A."/>
            <person name="Bradshaw R.E."/>
            <person name="Ciuffetti L."/>
            <person name="Hamelin R.C."/>
            <person name="Kema G.H.J."/>
            <person name="Lawrence C."/>
            <person name="Scott J.A."/>
            <person name="Spatafora J.W."/>
            <person name="Turgeon B.G."/>
            <person name="de Wit P.J.G.M."/>
            <person name="Zhong S."/>
            <person name="Goodwin S.B."/>
            <person name="Grigoriev I.V."/>
        </authorList>
    </citation>
    <scope>NUCLEOTIDE SEQUENCE [LARGE SCALE GENOMIC DNA]</scope>
    <source>
        <strain evidence="7">NZE10 / CBS 128990</strain>
    </source>
</reference>
<keyword evidence="7" id="KW-1185">Reference proteome</keyword>
<keyword evidence="4" id="KW-0732">Signal</keyword>
<evidence type="ECO:0000256" key="4">
    <source>
        <dbReference type="SAM" id="SignalP"/>
    </source>
</evidence>
<dbReference type="AlphaFoldDB" id="N1PBQ0"/>
<proteinExistence type="inferred from homology"/>
<dbReference type="eggNOG" id="ENOG502SA90">
    <property type="taxonomic scope" value="Eukaryota"/>
</dbReference>